<comment type="caution">
    <text evidence="1">The sequence shown here is derived from an EMBL/GenBank/DDBJ whole genome shotgun (WGS) entry which is preliminary data.</text>
</comment>
<keyword evidence="2" id="KW-1185">Reference proteome</keyword>
<reference evidence="1" key="1">
    <citation type="submission" date="2022-06" db="EMBL/GenBank/DDBJ databases">
        <title>Draft genome sequence of Streptomyces sp. RB6PN25 isolated from peat swamp forest in Thailand.</title>
        <authorList>
            <person name="Duangmal K."/>
            <person name="Klaysubun C."/>
        </authorList>
    </citation>
    <scope>NUCLEOTIDE SEQUENCE</scope>
    <source>
        <strain evidence="1">RB6PN25</strain>
    </source>
</reference>
<dbReference type="PANTHER" id="PTHR35526:SF3">
    <property type="entry name" value="ANTI-SIGMA-F FACTOR RSBW"/>
    <property type="match status" value="1"/>
</dbReference>
<dbReference type="CDD" id="cd16936">
    <property type="entry name" value="HATPase_RsbW-like"/>
    <property type="match status" value="1"/>
</dbReference>
<keyword evidence="1" id="KW-0067">ATP-binding</keyword>
<proteinExistence type="predicted"/>
<dbReference type="EMBL" id="JANFNG010000004">
    <property type="protein sequence ID" value="MCQ4080641.1"/>
    <property type="molecule type" value="Genomic_DNA"/>
</dbReference>
<name>A0ABT1PSJ2_9ACTN</name>
<evidence type="ECO:0000313" key="1">
    <source>
        <dbReference type="EMBL" id="MCQ4080641.1"/>
    </source>
</evidence>
<sequence length="112" mass="12178">MRDTLAGWGLDHLSGTAELLVSELVANALIHARGALGLTVVRRHVVSCHVRDGSRELPRLHAAQPGDECGRGLSLVDTMASDWGVDLTPWGKEVWFELSEGRKDQGAFDFDA</sequence>
<dbReference type="PANTHER" id="PTHR35526">
    <property type="entry name" value="ANTI-SIGMA-F FACTOR RSBW-RELATED"/>
    <property type="match status" value="1"/>
</dbReference>
<dbReference type="Proteomes" id="UP001057702">
    <property type="component" value="Unassembled WGS sequence"/>
</dbReference>
<dbReference type="InterPro" id="IPR036890">
    <property type="entry name" value="HATPase_C_sf"/>
</dbReference>
<keyword evidence="1" id="KW-0547">Nucleotide-binding</keyword>
<dbReference type="InterPro" id="IPR050267">
    <property type="entry name" value="Anti-sigma-factor_SerPK"/>
</dbReference>
<gene>
    <name evidence="1" type="ORF">NGB36_08515</name>
</gene>
<dbReference type="GO" id="GO:0005524">
    <property type="term" value="F:ATP binding"/>
    <property type="evidence" value="ECO:0007669"/>
    <property type="project" value="UniProtKB-KW"/>
</dbReference>
<dbReference type="Gene3D" id="3.30.565.10">
    <property type="entry name" value="Histidine kinase-like ATPase, C-terminal domain"/>
    <property type="match status" value="1"/>
</dbReference>
<protein>
    <submittedName>
        <fullName evidence="1">ATP-binding protein</fullName>
    </submittedName>
</protein>
<accession>A0ABT1PSJ2</accession>
<organism evidence="1 2">
    <name type="scientific">Streptomyces humicola</name>
    <dbReference type="NCBI Taxonomy" id="2953240"/>
    <lineage>
        <taxon>Bacteria</taxon>
        <taxon>Bacillati</taxon>
        <taxon>Actinomycetota</taxon>
        <taxon>Actinomycetes</taxon>
        <taxon>Kitasatosporales</taxon>
        <taxon>Streptomycetaceae</taxon>
        <taxon>Streptomyces</taxon>
    </lineage>
</organism>
<evidence type="ECO:0000313" key="2">
    <source>
        <dbReference type="Proteomes" id="UP001057702"/>
    </source>
</evidence>